<dbReference type="RefSeq" id="WP_344835198.1">
    <property type="nucleotide sequence ID" value="NZ_BAAAUV010000020.1"/>
</dbReference>
<feature type="domain" description="DUF397" evidence="1">
    <location>
        <begin position="7"/>
        <end position="60"/>
    </location>
</feature>
<evidence type="ECO:0000313" key="3">
    <source>
        <dbReference type="Proteomes" id="UP001501237"/>
    </source>
</evidence>
<dbReference type="Proteomes" id="UP001501237">
    <property type="component" value="Unassembled WGS sequence"/>
</dbReference>
<protein>
    <submittedName>
        <fullName evidence="2">DUF397 domain-containing protein</fullName>
    </submittedName>
</protein>
<keyword evidence="3" id="KW-1185">Reference proteome</keyword>
<evidence type="ECO:0000313" key="2">
    <source>
        <dbReference type="EMBL" id="GAA3230325.1"/>
    </source>
</evidence>
<gene>
    <name evidence="2" type="ORF">GCM10010468_60710</name>
</gene>
<accession>A0ABP6QH42</accession>
<dbReference type="InterPro" id="IPR007278">
    <property type="entry name" value="DUF397"/>
</dbReference>
<organism evidence="2 3">
    <name type="scientific">Actinocorallia longicatena</name>
    <dbReference type="NCBI Taxonomy" id="111803"/>
    <lineage>
        <taxon>Bacteria</taxon>
        <taxon>Bacillati</taxon>
        <taxon>Actinomycetota</taxon>
        <taxon>Actinomycetes</taxon>
        <taxon>Streptosporangiales</taxon>
        <taxon>Thermomonosporaceae</taxon>
        <taxon>Actinocorallia</taxon>
    </lineage>
</organism>
<sequence>MTSHPHLAWRKSTYSGSNANECVELADADGRVAARDSKHPDGTILTITRGGWNELLRGIKNA</sequence>
<name>A0ABP6QH42_9ACTN</name>
<dbReference type="EMBL" id="BAAAUV010000020">
    <property type="protein sequence ID" value="GAA3230325.1"/>
    <property type="molecule type" value="Genomic_DNA"/>
</dbReference>
<proteinExistence type="predicted"/>
<comment type="caution">
    <text evidence="2">The sequence shown here is derived from an EMBL/GenBank/DDBJ whole genome shotgun (WGS) entry which is preliminary data.</text>
</comment>
<reference evidence="3" key="1">
    <citation type="journal article" date="2019" name="Int. J. Syst. Evol. Microbiol.">
        <title>The Global Catalogue of Microorganisms (GCM) 10K type strain sequencing project: providing services to taxonomists for standard genome sequencing and annotation.</title>
        <authorList>
            <consortium name="The Broad Institute Genomics Platform"/>
            <consortium name="The Broad Institute Genome Sequencing Center for Infectious Disease"/>
            <person name="Wu L."/>
            <person name="Ma J."/>
        </authorList>
    </citation>
    <scope>NUCLEOTIDE SEQUENCE [LARGE SCALE GENOMIC DNA]</scope>
    <source>
        <strain evidence="3">JCM 9377</strain>
    </source>
</reference>
<dbReference type="Pfam" id="PF04149">
    <property type="entry name" value="DUF397"/>
    <property type="match status" value="1"/>
</dbReference>
<evidence type="ECO:0000259" key="1">
    <source>
        <dbReference type="Pfam" id="PF04149"/>
    </source>
</evidence>